<evidence type="ECO:0000313" key="2">
    <source>
        <dbReference type="EMBL" id="CAH0715872.1"/>
    </source>
</evidence>
<feature type="non-terminal residue" evidence="2">
    <location>
        <position position="628"/>
    </location>
</feature>
<dbReference type="EMBL" id="OV170230">
    <property type="protein sequence ID" value="CAH0715872.1"/>
    <property type="molecule type" value="Genomic_DNA"/>
</dbReference>
<feature type="region of interest" description="Disordered" evidence="1">
    <location>
        <begin position="136"/>
        <end position="183"/>
    </location>
</feature>
<dbReference type="OrthoDB" id="8193942at2759"/>
<dbReference type="AlphaFoldDB" id="A0A8J9VQ22"/>
<feature type="compositionally biased region" description="Low complexity" evidence="1">
    <location>
        <begin position="495"/>
        <end position="514"/>
    </location>
</feature>
<feature type="compositionally biased region" description="Polar residues" evidence="1">
    <location>
        <begin position="480"/>
        <end position="493"/>
    </location>
</feature>
<evidence type="ECO:0000256" key="1">
    <source>
        <dbReference type="SAM" id="MobiDB-lite"/>
    </source>
</evidence>
<dbReference type="Proteomes" id="UP000838878">
    <property type="component" value="Chromosome 10"/>
</dbReference>
<keyword evidence="3" id="KW-1185">Reference proteome</keyword>
<feature type="compositionally biased region" description="Basic and acidic residues" evidence="1">
    <location>
        <begin position="436"/>
        <end position="451"/>
    </location>
</feature>
<feature type="compositionally biased region" description="Polar residues" evidence="1">
    <location>
        <begin position="515"/>
        <end position="525"/>
    </location>
</feature>
<reference evidence="2" key="1">
    <citation type="submission" date="2021-12" db="EMBL/GenBank/DDBJ databases">
        <authorList>
            <person name="Martin H S."/>
        </authorList>
    </citation>
    <scope>NUCLEOTIDE SEQUENCE</scope>
</reference>
<organism evidence="2 3">
    <name type="scientific">Brenthis ino</name>
    <name type="common">lesser marbled fritillary</name>
    <dbReference type="NCBI Taxonomy" id="405034"/>
    <lineage>
        <taxon>Eukaryota</taxon>
        <taxon>Metazoa</taxon>
        <taxon>Ecdysozoa</taxon>
        <taxon>Arthropoda</taxon>
        <taxon>Hexapoda</taxon>
        <taxon>Insecta</taxon>
        <taxon>Pterygota</taxon>
        <taxon>Neoptera</taxon>
        <taxon>Endopterygota</taxon>
        <taxon>Lepidoptera</taxon>
        <taxon>Glossata</taxon>
        <taxon>Ditrysia</taxon>
        <taxon>Papilionoidea</taxon>
        <taxon>Nymphalidae</taxon>
        <taxon>Heliconiinae</taxon>
        <taxon>Argynnini</taxon>
        <taxon>Brenthis</taxon>
    </lineage>
</organism>
<feature type="compositionally biased region" description="Basic and acidic residues" evidence="1">
    <location>
        <begin position="566"/>
        <end position="628"/>
    </location>
</feature>
<evidence type="ECO:0000313" key="3">
    <source>
        <dbReference type="Proteomes" id="UP000838878"/>
    </source>
</evidence>
<feature type="region of interest" description="Disordered" evidence="1">
    <location>
        <begin position="561"/>
        <end position="628"/>
    </location>
</feature>
<feature type="compositionally biased region" description="Low complexity" evidence="1">
    <location>
        <begin position="416"/>
        <end position="429"/>
    </location>
</feature>
<feature type="region of interest" description="Disordered" evidence="1">
    <location>
        <begin position="415"/>
        <end position="541"/>
    </location>
</feature>
<protein>
    <submittedName>
        <fullName evidence="2">Uncharacterized protein</fullName>
    </submittedName>
</protein>
<name>A0A8J9VQ22_9NEOP</name>
<proteinExistence type="predicted"/>
<gene>
    <name evidence="2" type="ORF">BINO364_LOCUS2737</name>
</gene>
<feature type="compositionally biased region" description="Basic and acidic residues" evidence="1">
    <location>
        <begin position="160"/>
        <end position="180"/>
    </location>
</feature>
<feature type="compositionally biased region" description="Basic and acidic residues" evidence="1">
    <location>
        <begin position="527"/>
        <end position="541"/>
    </location>
</feature>
<sequence>METCVRGFAYMPETKAETSDLKYVESENLERTWKITRRERLKRQEQKVWEEFIKEQDIVQNMCQDDPYQFLDQVPEDCIKELLDIELQKMKQEAIEEIQVITEEIEEPNQNDNQHIVTFIENEDQECDMFHVFDDEKDDEASGPEEEALNDSINSPPCTVRERQEEKNSPSRHSSPDKISCKSSTENVTNMIENSIYCAKVKELRMKINEELTNIIIFLETRDIMNIDPTDIPKMMKRSVEFSARFNRVHLYQLQRQMADIERHARRAPPLARRTHGRAQRARAAALHAALLHALQVLSKSLQQTWCMRESAETARATARAARAAAGLAPDSCDDVIPETCDKLEVTLNEYTAKMSEYLNSIENTSVSCSRKSSKVKNKKKSIGTWSKSLNKSFTNTDARLSMYSLDTLRVSLNQKSSSSKDNSSGTSKIHASGGRSKDFDKGEFAKDQNKKPRSRRPALDVRTLVQGVACASSHVSRDASPQSTPKSRNITPRLNKNTPRTPKNNNKKLNTPRSRVSNANTKNKNALKEVTRNNEKLDNNDMEHSRMNADFNRNIQSTIEGIETNDAKETDDVKVKSVEKKEMGDVKSNVRERENDIEEKESRKNAKPKEERREKNHEGTKVSDTRI</sequence>
<feature type="compositionally biased region" description="Acidic residues" evidence="1">
    <location>
        <begin position="136"/>
        <end position="149"/>
    </location>
</feature>
<accession>A0A8J9VQ22</accession>